<dbReference type="Gene3D" id="1.10.443.10">
    <property type="entry name" value="Intergrase catalytic core"/>
    <property type="match status" value="1"/>
</dbReference>
<gene>
    <name evidence="1" type="ORF">RB24_18150</name>
</gene>
<organism evidence="1 2">
    <name type="scientific">Herbaspirillum rubrisubalbicans</name>
    <dbReference type="NCBI Taxonomy" id="80842"/>
    <lineage>
        <taxon>Bacteria</taxon>
        <taxon>Pseudomonadati</taxon>
        <taxon>Pseudomonadota</taxon>
        <taxon>Betaproteobacteria</taxon>
        <taxon>Burkholderiales</taxon>
        <taxon>Oxalobacteraceae</taxon>
        <taxon>Herbaspirillum</taxon>
    </lineage>
</organism>
<evidence type="ECO:0000313" key="1">
    <source>
        <dbReference type="EMBL" id="RAM62889.1"/>
    </source>
</evidence>
<sequence>MARSYGAFSETAARFEIANLLTKWCEVGKRGLMISTLTRYMRMVVEVGCAYLLNFSMMRIEECWRLRCDCYQEEDDPNFGKICFLRGSTTKTIQDDDARWITSPAAKIAVDAMASLARLRTRILGPGVGAEFAENDIHNPYLALSAAEPWTAKSWKDSSLSRRHTYPSYLTTVEESPRLFDQDELKITEEDIRICRLVTPDLNTEIYKVGKIWPLAWHQLRRTGAVNMQASGLVSDGSIQYQLKHATRAMSLYYGQGFSHVRLNESARAEYVKVMYEVQGLSIAQLFSDRYVSPYGNAHKTEMLKIVSEKDHKSLCEAAQSGEISWRETLLGGCTKRGPCTYGGIENITRCGGGDGRSPCNFALFDKQKISQMERLASLIELRLAESSRYSPYNDALTAQKTALENALYVTKK</sequence>
<reference evidence="1 2" key="1">
    <citation type="submission" date="2014-12" db="EMBL/GenBank/DDBJ databases">
        <title>Complete genome sequence of Herbaspirillum rubrisubalbicans Os38.</title>
        <authorList>
            <person name="Chen M."/>
            <person name="An Q."/>
        </authorList>
    </citation>
    <scope>NUCLEOTIDE SEQUENCE [LARGE SCALE GENOMIC DNA]</scope>
    <source>
        <strain evidence="1 2">Os38</strain>
    </source>
</reference>
<comment type="caution">
    <text evidence="1">The sequence shown here is derived from an EMBL/GenBank/DDBJ whole genome shotgun (WGS) entry which is preliminary data.</text>
</comment>
<dbReference type="InterPro" id="IPR013762">
    <property type="entry name" value="Integrase-like_cat_sf"/>
</dbReference>
<protein>
    <recommendedName>
        <fullName evidence="3">Integrase</fullName>
    </recommendedName>
</protein>
<evidence type="ECO:0000313" key="2">
    <source>
        <dbReference type="Proteomes" id="UP000248631"/>
    </source>
</evidence>
<name>A0ABX9BY94_9BURK</name>
<evidence type="ECO:0008006" key="3">
    <source>
        <dbReference type="Google" id="ProtNLM"/>
    </source>
</evidence>
<keyword evidence="2" id="KW-1185">Reference proteome</keyword>
<accession>A0ABX9BY94</accession>
<proteinExistence type="predicted"/>
<dbReference type="Proteomes" id="UP000248631">
    <property type="component" value="Unassembled WGS sequence"/>
</dbReference>
<dbReference type="EMBL" id="JUGD01000023">
    <property type="protein sequence ID" value="RAM62889.1"/>
    <property type="molecule type" value="Genomic_DNA"/>
</dbReference>